<dbReference type="AlphaFoldDB" id="A0A6N3YZ52"/>
<dbReference type="Proteomes" id="UP000435323">
    <property type="component" value="Unassembled WGS sequence"/>
</dbReference>
<gene>
    <name evidence="1" type="ORF">GNP77_11415</name>
</gene>
<sequence length="255" mass="28872">MKKLILTLAIITLSACTTSKVVDCNPEKTRVHTYTDSTQDFNLSSKYSCYNERIELTATLKDDIADQRDLSLFSKVFATSIMQDFCQDYPNESAILRFNNINGYQEVFYNHEPSRCATGYYADRMKVLSKELDNNIAFDQCLAFSKNLDTVGTTPIPAGEKKLLDVSCYGGIASTNFYAKHPKLTGMENNEFLINRAKNLFADKETIVNNCKMLFKDNDIKQTLLKSGVTKYGVKFYSENGILVISEYINLETCN</sequence>
<dbReference type="PROSITE" id="PS51257">
    <property type="entry name" value="PROKAR_LIPOPROTEIN"/>
    <property type="match status" value="1"/>
</dbReference>
<dbReference type="EMBL" id="WOBO01000013">
    <property type="protein sequence ID" value="MUK45986.1"/>
    <property type="molecule type" value="Genomic_DNA"/>
</dbReference>
<evidence type="ECO:0000313" key="1">
    <source>
        <dbReference type="EMBL" id="MUK45986.1"/>
    </source>
</evidence>
<accession>A0A6N3YZ52</accession>
<comment type="caution">
    <text evidence="1">The sequence shown here is derived from an EMBL/GenBank/DDBJ whole genome shotgun (WGS) entry which is preliminary data.</text>
</comment>
<proteinExistence type="predicted"/>
<evidence type="ECO:0000313" key="2">
    <source>
        <dbReference type="Proteomes" id="UP000435323"/>
    </source>
</evidence>
<reference evidence="1 2" key="1">
    <citation type="submission" date="2019-11" db="EMBL/GenBank/DDBJ databases">
        <title>Using colonization assays and comparative genomics to discover symbiosis behaviors and factors in Vibrio fischeri.</title>
        <authorList>
            <person name="Bongrand C."/>
            <person name="Moriano-Gutierrez S."/>
            <person name="Arevalo P."/>
            <person name="Mcfall-Ngai M."/>
            <person name="Visick K."/>
            <person name="Polz M.F."/>
            <person name="Ruby E.G."/>
        </authorList>
    </citation>
    <scope>NUCLEOTIDE SEQUENCE [LARGE SCALE GENOMIC DNA]</scope>
    <source>
        <strain evidence="2">emors.3.2</strain>
    </source>
</reference>
<name>A0A6N3YZ52_ALIFS</name>
<organism evidence="1 2">
    <name type="scientific">Aliivibrio fischeri</name>
    <name type="common">Vibrio fischeri</name>
    <dbReference type="NCBI Taxonomy" id="668"/>
    <lineage>
        <taxon>Bacteria</taxon>
        <taxon>Pseudomonadati</taxon>
        <taxon>Pseudomonadota</taxon>
        <taxon>Gammaproteobacteria</taxon>
        <taxon>Vibrionales</taxon>
        <taxon>Vibrionaceae</taxon>
        <taxon>Aliivibrio</taxon>
    </lineage>
</organism>
<dbReference type="RefSeq" id="WP_155657037.1">
    <property type="nucleotide sequence ID" value="NZ_WOBO01000013.1"/>
</dbReference>
<evidence type="ECO:0008006" key="3">
    <source>
        <dbReference type="Google" id="ProtNLM"/>
    </source>
</evidence>
<protein>
    <recommendedName>
        <fullName evidence="3">Lipoprotein</fullName>
    </recommendedName>
</protein>